<evidence type="ECO:0000256" key="3">
    <source>
        <dbReference type="ARBA" id="ARBA00005709"/>
    </source>
</evidence>
<evidence type="ECO:0000256" key="1">
    <source>
        <dbReference type="ARBA" id="ARBA00004365"/>
    </source>
</evidence>
<keyword evidence="8" id="KW-1185">Reference proteome</keyword>
<protein>
    <submittedName>
        <fullName evidence="7">Flagellar hook-associated protein FlgL</fullName>
    </submittedName>
</protein>
<dbReference type="RefSeq" id="WP_379983896.1">
    <property type="nucleotide sequence ID" value="NZ_JADIKD010000011.1"/>
</dbReference>
<dbReference type="SUPFAM" id="SSF64518">
    <property type="entry name" value="Phase 1 flagellin"/>
    <property type="match status" value="1"/>
</dbReference>
<keyword evidence="7" id="KW-0969">Cilium</keyword>
<sequence>MRITNGYFGNTMLHSLQKSNGKVADLMTQISSGYRVQRPSDDPIAAVRLLLIDRDQAMLGQYRSNIDSLSIRLQQNEIRLNGMLKDVESAYELMTWATDGSNTSADLNAMAGTLESLRDNLLSQVNATDNDGNYLFSGTKTDTPAVTYDPNAAVGARYRFTGNTDTQQVVVGQGVAQAANVSADDMEALLNQIDSALELLKDPNVDVNDPATRAVLEASQDALLNGVGVLGAKIAKLGGAQNTISLLDENHAAMLVSNGQAAQVIGELDYAEAYDRLNNYVTAVQGSYQIYSRVMQLSPFDVILR</sequence>
<comment type="subcellular location">
    <subcellularLocation>
        <location evidence="1">Bacterial flagellum</location>
    </subcellularLocation>
    <subcellularLocation>
        <location evidence="2">Secreted</location>
    </subcellularLocation>
</comment>
<dbReference type="Gene3D" id="1.20.1330.10">
    <property type="entry name" value="f41 fragment of flagellin, N-terminal domain"/>
    <property type="match status" value="1"/>
</dbReference>
<comment type="caution">
    <text evidence="7">The sequence shown here is derived from an EMBL/GenBank/DDBJ whole genome shotgun (WGS) entry which is preliminary data.</text>
</comment>
<organism evidence="7 8">
    <name type="scientific">Dyella koreensis</name>
    <dbReference type="NCBI Taxonomy" id="311235"/>
    <lineage>
        <taxon>Bacteria</taxon>
        <taxon>Pseudomonadati</taxon>
        <taxon>Pseudomonadota</taxon>
        <taxon>Gammaproteobacteria</taxon>
        <taxon>Lysobacterales</taxon>
        <taxon>Rhodanobacteraceae</taxon>
        <taxon>Dyella</taxon>
    </lineage>
</organism>
<evidence type="ECO:0000259" key="6">
    <source>
        <dbReference type="Pfam" id="PF00669"/>
    </source>
</evidence>
<dbReference type="Pfam" id="PF00669">
    <property type="entry name" value="Flagellin_N"/>
    <property type="match status" value="1"/>
</dbReference>
<keyword evidence="5" id="KW-0975">Bacterial flagellum</keyword>
<gene>
    <name evidence="7" type="primary">flgL</name>
    <name evidence="7" type="ORF">ISS97_12785</name>
</gene>
<dbReference type="Proteomes" id="UP001620408">
    <property type="component" value="Unassembled WGS sequence"/>
</dbReference>
<evidence type="ECO:0000256" key="4">
    <source>
        <dbReference type="ARBA" id="ARBA00022525"/>
    </source>
</evidence>
<dbReference type="InterPro" id="IPR001492">
    <property type="entry name" value="Flagellin"/>
</dbReference>
<dbReference type="EMBL" id="JADIKD010000011">
    <property type="protein sequence ID" value="MFK2918141.1"/>
    <property type="molecule type" value="Genomic_DNA"/>
</dbReference>
<reference evidence="7 8" key="1">
    <citation type="submission" date="2020-10" db="EMBL/GenBank/DDBJ databases">
        <title>Phylogeny of dyella-like bacteria.</title>
        <authorList>
            <person name="Fu J."/>
        </authorList>
    </citation>
    <scope>NUCLEOTIDE SEQUENCE [LARGE SCALE GENOMIC DNA]</scope>
    <source>
        <strain evidence="7 8">BB4</strain>
    </source>
</reference>
<proteinExistence type="inferred from homology"/>
<dbReference type="NCBIfam" id="TIGR02550">
    <property type="entry name" value="flagell_flgL"/>
    <property type="match status" value="1"/>
</dbReference>
<dbReference type="InterPro" id="IPR013384">
    <property type="entry name" value="Flagell_FlgL"/>
</dbReference>
<dbReference type="InterPro" id="IPR001029">
    <property type="entry name" value="Flagellin_N"/>
</dbReference>
<name>A0ABW8K7I7_9GAMM</name>
<accession>A0ABW8K7I7</accession>
<keyword evidence="7" id="KW-0966">Cell projection</keyword>
<evidence type="ECO:0000256" key="5">
    <source>
        <dbReference type="ARBA" id="ARBA00023143"/>
    </source>
</evidence>
<dbReference type="PANTHER" id="PTHR42792:SF1">
    <property type="entry name" value="FLAGELLAR HOOK-ASSOCIATED PROTEIN 3"/>
    <property type="match status" value="1"/>
</dbReference>
<comment type="similarity">
    <text evidence="3">Belongs to the bacterial flagellin family.</text>
</comment>
<evidence type="ECO:0000313" key="8">
    <source>
        <dbReference type="Proteomes" id="UP001620408"/>
    </source>
</evidence>
<dbReference type="PANTHER" id="PTHR42792">
    <property type="entry name" value="FLAGELLIN"/>
    <property type="match status" value="1"/>
</dbReference>
<keyword evidence="4" id="KW-0964">Secreted</keyword>
<evidence type="ECO:0000256" key="2">
    <source>
        <dbReference type="ARBA" id="ARBA00004613"/>
    </source>
</evidence>
<feature type="domain" description="Flagellin N-terminal" evidence="6">
    <location>
        <begin position="10"/>
        <end position="141"/>
    </location>
</feature>
<evidence type="ECO:0000313" key="7">
    <source>
        <dbReference type="EMBL" id="MFK2918141.1"/>
    </source>
</evidence>
<keyword evidence="7" id="KW-0282">Flagellum</keyword>